<dbReference type="PANTHER" id="PTHR32463:SF0">
    <property type="entry name" value="L-FUCOSE KINASE"/>
    <property type="match status" value="1"/>
</dbReference>
<dbReference type="InterPro" id="IPR052203">
    <property type="entry name" value="GHMP_Kinase-Related"/>
</dbReference>
<dbReference type="EMBL" id="QETA01000008">
    <property type="protein sequence ID" value="PWF21223.1"/>
    <property type="molecule type" value="Genomic_DNA"/>
</dbReference>
<keyword evidence="6" id="KW-0129">CBS domain</keyword>
<evidence type="ECO:0000256" key="4">
    <source>
        <dbReference type="ARBA" id="ARBA00022840"/>
    </source>
</evidence>
<evidence type="ECO:0000256" key="2">
    <source>
        <dbReference type="ARBA" id="ARBA00022741"/>
    </source>
</evidence>
<feature type="domain" description="CBS" evidence="7">
    <location>
        <begin position="1"/>
        <end position="59"/>
    </location>
</feature>
<dbReference type="RefSeq" id="WP_109063030.1">
    <property type="nucleotide sequence ID" value="NZ_QETA01000008.1"/>
</dbReference>
<keyword evidence="3 8" id="KW-0418">Kinase</keyword>
<keyword evidence="1" id="KW-0808">Transferase</keyword>
<dbReference type="InterPro" id="IPR000644">
    <property type="entry name" value="CBS_dom"/>
</dbReference>
<dbReference type="PANTHER" id="PTHR32463">
    <property type="entry name" value="L-FUCOSE KINASE"/>
    <property type="match status" value="1"/>
</dbReference>
<proteinExistence type="inferred from homology"/>
<evidence type="ECO:0000256" key="5">
    <source>
        <dbReference type="ARBA" id="ARBA00038121"/>
    </source>
</evidence>
<dbReference type="Pfam" id="PF00288">
    <property type="entry name" value="GHMP_kinases_N"/>
    <property type="match status" value="1"/>
</dbReference>
<name>A0A2V1JW20_9BURK</name>
<dbReference type="SUPFAM" id="SSF55060">
    <property type="entry name" value="GHMP Kinase, C-terminal domain"/>
    <property type="match status" value="1"/>
</dbReference>
<evidence type="ECO:0000259" key="7">
    <source>
        <dbReference type="PROSITE" id="PS51371"/>
    </source>
</evidence>
<dbReference type="InterPro" id="IPR046342">
    <property type="entry name" value="CBS_dom_sf"/>
</dbReference>
<dbReference type="SUPFAM" id="SSF54631">
    <property type="entry name" value="CBS-domain pair"/>
    <property type="match status" value="1"/>
</dbReference>
<dbReference type="SUPFAM" id="SSF54211">
    <property type="entry name" value="Ribosomal protein S5 domain 2-like"/>
    <property type="match status" value="1"/>
</dbReference>
<keyword evidence="2" id="KW-0547">Nucleotide-binding</keyword>
<evidence type="ECO:0000256" key="3">
    <source>
        <dbReference type="ARBA" id="ARBA00022777"/>
    </source>
</evidence>
<protein>
    <submittedName>
        <fullName evidence="8">Sugar kinase</fullName>
    </submittedName>
</protein>
<dbReference type="GO" id="GO:0050201">
    <property type="term" value="F:fucokinase activity"/>
    <property type="evidence" value="ECO:0007669"/>
    <property type="project" value="TreeGrafter"/>
</dbReference>
<evidence type="ECO:0000256" key="6">
    <source>
        <dbReference type="PROSITE-ProRule" id="PRU00703"/>
    </source>
</evidence>
<dbReference type="Pfam" id="PF00571">
    <property type="entry name" value="CBS"/>
    <property type="match status" value="2"/>
</dbReference>
<dbReference type="InterPro" id="IPR001174">
    <property type="entry name" value="HddA/FKP"/>
</dbReference>
<dbReference type="InterPro" id="IPR020568">
    <property type="entry name" value="Ribosomal_Su5_D2-typ_SF"/>
</dbReference>
<comment type="caution">
    <text evidence="8">The sequence shown here is derived from an EMBL/GenBank/DDBJ whole genome shotgun (WGS) entry which is preliminary data.</text>
</comment>
<dbReference type="GO" id="GO:0005524">
    <property type="term" value="F:ATP binding"/>
    <property type="evidence" value="ECO:0007669"/>
    <property type="project" value="UniProtKB-KW"/>
</dbReference>
<accession>A0A2V1JW20</accession>
<dbReference type="Pfam" id="PF08544">
    <property type="entry name" value="GHMP_kinases_C"/>
    <property type="match status" value="1"/>
</dbReference>
<dbReference type="Proteomes" id="UP000245212">
    <property type="component" value="Unassembled WGS sequence"/>
</dbReference>
<dbReference type="Gene3D" id="3.30.230.120">
    <property type="match status" value="1"/>
</dbReference>
<dbReference type="AlphaFoldDB" id="A0A2V1JW20"/>
<evidence type="ECO:0000256" key="1">
    <source>
        <dbReference type="ARBA" id="ARBA00022679"/>
    </source>
</evidence>
<dbReference type="InterPro" id="IPR006204">
    <property type="entry name" value="GHMP_kinase_N_dom"/>
</dbReference>
<dbReference type="InterPro" id="IPR013750">
    <property type="entry name" value="GHMP_kinase_C_dom"/>
</dbReference>
<evidence type="ECO:0000313" key="8">
    <source>
        <dbReference type="EMBL" id="PWF21223.1"/>
    </source>
</evidence>
<comment type="similarity">
    <text evidence="5">Belongs to the GHMP kinase family.</text>
</comment>
<dbReference type="GO" id="GO:0042352">
    <property type="term" value="P:GDP-L-fucose salvage"/>
    <property type="evidence" value="ECO:0007669"/>
    <property type="project" value="TreeGrafter"/>
</dbReference>
<reference evidence="9" key="1">
    <citation type="submission" date="2018-05" db="EMBL/GenBank/DDBJ databases">
        <authorList>
            <person name="Li Y."/>
        </authorList>
    </citation>
    <scope>NUCLEOTIDE SEQUENCE [LARGE SCALE GENOMIC DNA]</scope>
    <source>
        <strain evidence="9">3d-2-2</strain>
    </source>
</reference>
<dbReference type="PRINTS" id="PR00960">
    <property type="entry name" value="LMBPPROTEIN"/>
</dbReference>
<dbReference type="InterPro" id="IPR036554">
    <property type="entry name" value="GHMP_kinase_C_sf"/>
</dbReference>
<keyword evidence="4" id="KW-0067">ATP-binding</keyword>
<organism evidence="8 9">
    <name type="scientific">Corticimicrobacter populi</name>
    <dbReference type="NCBI Taxonomy" id="2175229"/>
    <lineage>
        <taxon>Bacteria</taxon>
        <taxon>Pseudomonadati</taxon>
        <taxon>Pseudomonadota</taxon>
        <taxon>Betaproteobacteria</taxon>
        <taxon>Burkholderiales</taxon>
        <taxon>Alcaligenaceae</taxon>
        <taxon>Corticimicrobacter</taxon>
    </lineage>
</organism>
<sequence>MKQLLDLLTLGPQSTVMDAVTCIEAGKQKIAFVIEPDGRLVGVVVDGDVRRYLLSGGSTDALVEHCMNRHFKSVRIDAPREELLKLFDLGYHAIPGVDEHGRLCDIYTRQLRAEPEVPILTRARAPVRMSFCGGGSDLTYFFVDHAAAVLNCTVALYSHATLLPRADGVINIYAEDLNQHEHYADIQELLQHENKSLLSSVVSLIRPEHGFDLYLRSDFPVGSGLGGSSAATTAVIAAFNELRQDHWNAYEIAELAFQAERLCFGVSGGWQDQYASAFGGFNLMEFENQNNRVHPIRLEESVRSELEACLLLCDTGVSHDSGNLHEQQRQEMQPMSSQSESLKASVSLCRRMHHYLIRSELNRFGRCLHEIWMLKKQFSKGVSSTHFDGIYEAALAAGALGGKLLGAGGGGFFLFYVQPPSRRAVVQALKAFGCTPTNFRFDFDGVTSWRTKTQ</sequence>
<gene>
    <name evidence="8" type="ORF">DD235_15505</name>
</gene>
<evidence type="ECO:0000313" key="9">
    <source>
        <dbReference type="Proteomes" id="UP000245212"/>
    </source>
</evidence>
<dbReference type="PROSITE" id="PS51371">
    <property type="entry name" value="CBS"/>
    <property type="match status" value="1"/>
</dbReference>
<keyword evidence="9" id="KW-1185">Reference proteome</keyword>
<dbReference type="Gene3D" id="3.10.580.10">
    <property type="entry name" value="CBS-domain"/>
    <property type="match status" value="1"/>
</dbReference>